<sequence>MHIEEQDNYAILNKFLKKVANGMVIDIDNISVFLEELSNEINFKNHPLFKLLDASNISTQEFGQIMAPFYFAIYNWTVHLTKFSGLLRRNEDFESSEYVEENVFDELGFSGGHVNYNNCHTVTYINFLHSLGFCGRLQLNDAVQDFNNILNDFLIEPENITLRTHACILGGIENCYIHVSRFILDFCTKNNIKQEHYNIHEIIDFKHSMDFYKVAKRQNADASDIIIGSITGYVLIWNVFYDLYKIWTINSLSELDKLAENYAKLC</sequence>
<dbReference type="InterPro" id="IPR016084">
    <property type="entry name" value="Haem_Oase-like_multi-hlx"/>
</dbReference>
<gene>
    <name evidence="1" type="ORF">Satyrvirus46_3</name>
</gene>
<evidence type="ECO:0000313" key="1">
    <source>
        <dbReference type="EMBL" id="AYV85819.1"/>
    </source>
</evidence>
<accession>A0A3G5AJN2</accession>
<dbReference type="EMBL" id="MK072482">
    <property type="protein sequence ID" value="AYV85819.1"/>
    <property type="molecule type" value="Genomic_DNA"/>
</dbReference>
<reference evidence="1" key="1">
    <citation type="submission" date="2018-10" db="EMBL/GenBank/DDBJ databases">
        <title>Hidden diversity of soil giant viruses.</title>
        <authorList>
            <person name="Schulz F."/>
            <person name="Alteio L."/>
            <person name="Goudeau D."/>
            <person name="Ryan E.M."/>
            <person name="Malmstrom R.R."/>
            <person name="Blanchard J."/>
            <person name="Woyke T."/>
        </authorList>
    </citation>
    <scope>NUCLEOTIDE SEQUENCE</scope>
    <source>
        <strain evidence="1">SAV1</strain>
    </source>
</reference>
<name>A0A3G5AJN2_9VIRU</name>
<dbReference type="SUPFAM" id="SSF48613">
    <property type="entry name" value="Heme oxygenase-like"/>
    <property type="match status" value="1"/>
</dbReference>
<organism evidence="1">
    <name type="scientific">Satyrvirus sp</name>
    <dbReference type="NCBI Taxonomy" id="2487771"/>
    <lineage>
        <taxon>Viruses</taxon>
        <taxon>Varidnaviria</taxon>
        <taxon>Bamfordvirae</taxon>
        <taxon>Nucleocytoviricota</taxon>
        <taxon>Megaviricetes</taxon>
        <taxon>Imitervirales</taxon>
        <taxon>Mimiviridae</taxon>
        <taxon>Megamimivirinae</taxon>
    </lineage>
</organism>
<proteinExistence type="predicted"/>
<protein>
    <submittedName>
        <fullName evidence="1">Heme oxygenase</fullName>
    </submittedName>
</protein>
<dbReference type="Gene3D" id="1.20.910.10">
    <property type="entry name" value="Heme oxygenase-like"/>
    <property type="match status" value="1"/>
</dbReference>